<dbReference type="AlphaFoldDB" id="A0AAU9VEC6"/>
<comment type="caution">
    <text evidence="8">The sequence shown here is derived from an EMBL/GenBank/DDBJ whole genome shotgun (WGS) entry which is preliminary data.</text>
</comment>
<dbReference type="InterPro" id="IPR020846">
    <property type="entry name" value="MFS_dom"/>
</dbReference>
<dbReference type="PANTHER" id="PTHR11662">
    <property type="entry name" value="SOLUTE CARRIER FAMILY 17"/>
    <property type="match status" value="1"/>
</dbReference>
<keyword evidence="3 6" id="KW-1133">Transmembrane helix</keyword>
<proteinExistence type="predicted"/>
<feature type="transmembrane region" description="Helical" evidence="6">
    <location>
        <begin position="324"/>
        <end position="346"/>
    </location>
</feature>
<feature type="transmembrane region" description="Helical" evidence="6">
    <location>
        <begin position="135"/>
        <end position="158"/>
    </location>
</feature>
<evidence type="ECO:0000256" key="1">
    <source>
        <dbReference type="ARBA" id="ARBA00004141"/>
    </source>
</evidence>
<feature type="transmembrane region" description="Helical" evidence="6">
    <location>
        <begin position="291"/>
        <end position="312"/>
    </location>
</feature>
<evidence type="ECO:0000256" key="2">
    <source>
        <dbReference type="ARBA" id="ARBA00022692"/>
    </source>
</evidence>
<keyword evidence="2 6" id="KW-0812">Transmembrane</keyword>
<feature type="domain" description="Major facilitator superfamily (MFS) profile" evidence="7">
    <location>
        <begin position="59"/>
        <end position="375"/>
    </location>
</feature>
<dbReference type="GO" id="GO:0022857">
    <property type="term" value="F:transmembrane transporter activity"/>
    <property type="evidence" value="ECO:0007669"/>
    <property type="project" value="InterPro"/>
</dbReference>
<dbReference type="GO" id="GO:0006820">
    <property type="term" value="P:monoatomic anion transport"/>
    <property type="evidence" value="ECO:0007669"/>
    <property type="project" value="TreeGrafter"/>
</dbReference>
<evidence type="ECO:0000256" key="3">
    <source>
        <dbReference type="ARBA" id="ARBA00022989"/>
    </source>
</evidence>
<dbReference type="GO" id="GO:0016020">
    <property type="term" value="C:membrane"/>
    <property type="evidence" value="ECO:0007669"/>
    <property type="project" value="UniProtKB-SubCell"/>
</dbReference>
<feature type="transmembrane region" description="Helical" evidence="6">
    <location>
        <begin position="39"/>
        <end position="66"/>
    </location>
</feature>
<evidence type="ECO:0000256" key="4">
    <source>
        <dbReference type="ARBA" id="ARBA00023136"/>
    </source>
</evidence>
<comment type="subcellular location">
    <subcellularLocation>
        <location evidence="1">Membrane</location>
        <topology evidence="1">Multi-pass membrane protein</topology>
    </subcellularLocation>
</comment>
<dbReference type="Gene3D" id="1.20.1250.20">
    <property type="entry name" value="MFS general substrate transporter like domains"/>
    <property type="match status" value="2"/>
</dbReference>
<evidence type="ECO:0000259" key="7">
    <source>
        <dbReference type="PROSITE" id="PS50850"/>
    </source>
</evidence>
<dbReference type="EMBL" id="CAKOGL010000037">
    <property type="protein sequence ID" value="CAH2108799.1"/>
    <property type="molecule type" value="Genomic_DNA"/>
</dbReference>
<reference evidence="8" key="1">
    <citation type="submission" date="2022-03" db="EMBL/GenBank/DDBJ databases">
        <authorList>
            <person name="Tunstrom K."/>
        </authorList>
    </citation>
    <scope>NUCLEOTIDE SEQUENCE</scope>
</reference>
<feature type="transmembrane region" description="Helical" evidence="6">
    <location>
        <begin position="230"/>
        <end position="249"/>
    </location>
</feature>
<protein>
    <recommendedName>
        <fullName evidence="7">Major facilitator superfamily (MFS) profile domain-containing protein</fullName>
    </recommendedName>
</protein>
<evidence type="ECO:0000256" key="5">
    <source>
        <dbReference type="SAM" id="MobiDB-lite"/>
    </source>
</evidence>
<dbReference type="PANTHER" id="PTHR11662:SF280">
    <property type="entry name" value="FI21844P1-RELATED"/>
    <property type="match status" value="1"/>
</dbReference>
<evidence type="ECO:0000256" key="6">
    <source>
        <dbReference type="SAM" id="Phobius"/>
    </source>
</evidence>
<dbReference type="SUPFAM" id="SSF103473">
    <property type="entry name" value="MFS general substrate transporter"/>
    <property type="match status" value="1"/>
</dbReference>
<feature type="transmembrane region" description="Helical" evidence="6">
    <location>
        <begin position="164"/>
        <end position="185"/>
    </location>
</feature>
<evidence type="ECO:0000313" key="8">
    <source>
        <dbReference type="EMBL" id="CAH2108799.1"/>
    </source>
</evidence>
<gene>
    <name evidence="8" type="ORF">EEDITHA_LOCUS22705</name>
</gene>
<feature type="transmembrane region" description="Helical" evidence="6">
    <location>
        <begin position="108"/>
        <end position="128"/>
    </location>
</feature>
<dbReference type="InterPro" id="IPR036259">
    <property type="entry name" value="MFS_trans_sf"/>
</dbReference>
<name>A0AAU9VEC6_EUPED</name>
<dbReference type="InterPro" id="IPR011701">
    <property type="entry name" value="MFS"/>
</dbReference>
<accession>A0AAU9VEC6</accession>
<sequence>MVNSLNKILNKIRRKSKPESTSEDEDTGKYGLGHRHVQAFLYFISLTLSYTTTGHIGVTIVAMSIAKNNTETDSSTLTLDPYENVTHDTLGFLDLYQTYDWSKSTQEIIQGAFFLGNAIFMFPIGYIGQRFGGKALLQITIGVNGITSFVAPWCVAWGDWVALSVIRFLQGCAQSGIFSGVNILITHWFPVTERNSLSSYIYAGTGIGSMVSLQLGGILADSRFGWPSTFWVIGVACCIGFIFISIFIATTPKNHKYITEAEKIYIARDQVEEVITKPNVPWKKIMTSVPLWATVITHVGNSTAFLFFFMQAPSYMFGVLGFDIMASGLLVSLPYLGSCISALAFGNFSDCLTNRKIISIKTARILFNSIGKFFI</sequence>
<dbReference type="Proteomes" id="UP001153954">
    <property type="component" value="Unassembled WGS sequence"/>
</dbReference>
<feature type="transmembrane region" description="Helical" evidence="6">
    <location>
        <begin position="197"/>
        <end position="218"/>
    </location>
</feature>
<feature type="region of interest" description="Disordered" evidence="5">
    <location>
        <begin position="9"/>
        <end position="29"/>
    </location>
</feature>
<dbReference type="PROSITE" id="PS50850">
    <property type="entry name" value="MFS"/>
    <property type="match status" value="1"/>
</dbReference>
<dbReference type="Pfam" id="PF07690">
    <property type="entry name" value="MFS_1"/>
    <property type="match status" value="1"/>
</dbReference>
<dbReference type="InterPro" id="IPR050382">
    <property type="entry name" value="MFS_Na/Anion_cotransporter"/>
</dbReference>
<organism evidence="8 9">
    <name type="scientific">Euphydryas editha</name>
    <name type="common">Edith's checkerspot</name>
    <dbReference type="NCBI Taxonomy" id="104508"/>
    <lineage>
        <taxon>Eukaryota</taxon>
        <taxon>Metazoa</taxon>
        <taxon>Ecdysozoa</taxon>
        <taxon>Arthropoda</taxon>
        <taxon>Hexapoda</taxon>
        <taxon>Insecta</taxon>
        <taxon>Pterygota</taxon>
        <taxon>Neoptera</taxon>
        <taxon>Endopterygota</taxon>
        <taxon>Lepidoptera</taxon>
        <taxon>Glossata</taxon>
        <taxon>Ditrysia</taxon>
        <taxon>Papilionoidea</taxon>
        <taxon>Nymphalidae</taxon>
        <taxon>Nymphalinae</taxon>
        <taxon>Euphydryas</taxon>
    </lineage>
</organism>
<keyword evidence="9" id="KW-1185">Reference proteome</keyword>
<evidence type="ECO:0000313" key="9">
    <source>
        <dbReference type="Proteomes" id="UP001153954"/>
    </source>
</evidence>
<keyword evidence="4 6" id="KW-0472">Membrane</keyword>